<evidence type="ECO:0000313" key="2">
    <source>
        <dbReference type="EMBL" id="SDY74240.1"/>
    </source>
</evidence>
<dbReference type="PROSITE" id="PS51257">
    <property type="entry name" value="PROKAR_LIPOPROTEIN"/>
    <property type="match status" value="1"/>
</dbReference>
<proteinExistence type="predicted"/>
<keyword evidence="3" id="KW-1185">Reference proteome</keyword>
<dbReference type="OrthoDB" id="885850at2"/>
<evidence type="ECO:0000256" key="1">
    <source>
        <dbReference type="SAM" id="SignalP"/>
    </source>
</evidence>
<accession>A0A1H3MC00</accession>
<organism evidence="2 3">
    <name type="scientific">Hymenobacter psychrophilus</name>
    <dbReference type="NCBI Taxonomy" id="651662"/>
    <lineage>
        <taxon>Bacteria</taxon>
        <taxon>Pseudomonadati</taxon>
        <taxon>Bacteroidota</taxon>
        <taxon>Cytophagia</taxon>
        <taxon>Cytophagales</taxon>
        <taxon>Hymenobacteraceae</taxon>
        <taxon>Hymenobacter</taxon>
    </lineage>
</organism>
<dbReference type="RefSeq" id="WP_092742563.1">
    <property type="nucleotide sequence ID" value="NZ_FNOV01000012.1"/>
</dbReference>
<dbReference type="EMBL" id="FNOV01000012">
    <property type="protein sequence ID" value="SDY74240.1"/>
    <property type="molecule type" value="Genomic_DNA"/>
</dbReference>
<name>A0A1H3MC00_9BACT</name>
<feature type="signal peptide" evidence="1">
    <location>
        <begin position="1"/>
        <end position="19"/>
    </location>
</feature>
<dbReference type="Proteomes" id="UP000199249">
    <property type="component" value="Unassembled WGS sequence"/>
</dbReference>
<gene>
    <name evidence="2" type="ORF">SAMN04488069_112138</name>
</gene>
<protein>
    <submittedName>
        <fullName evidence="2">Uncharacterized protein</fullName>
    </submittedName>
</protein>
<keyword evidence="1" id="KW-0732">Signal</keyword>
<feature type="chain" id="PRO_5011742380" evidence="1">
    <location>
        <begin position="20"/>
        <end position="119"/>
    </location>
</feature>
<evidence type="ECO:0000313" key="3">
    <source>
        <dbReference type="Proteomes" id="UP000199249"/>
    </source>
</evidence>
<reference evidence="3" key="1">
    <citation type="submission" date="2016-10" db="EMBL/GenBank/DDBJ databases">
        <authorList>
            <person name="Varghese N."/>
            <person name="Submissions S."/>
        </authorList>
    </citation>
    <scope>NUCLEOTIDE SEQUENCE [LARGE SCALE GENOMIC DNA]</scope>
    <source>
        <strain evidence="3">CGMCC 1.8975</strain>
    </source>
</reference>
<dbReference type="AlphaFoldDB" id="A0A1H3MC00"/>
<sequence>MKKIIPFAGLLLAAACSWAFYPKPAEPTGYAMVISRFSGSALNAKNTLSIIMPNGEVQVQETDAKSGTIKKVANSFDLMHLEELKKLNELRQNGWRVVNSTQISVGAGTINETIYVLEK</sequence>